<dbReference type="GO" id="GO:0000287">
    <property type="term" value="F:magnesium ion binding"/>
    <property type="evidence" value="ECO:0007669"/>
    <property type="project" value="InterPro"/>
</dbReference>
<evidence type="ECO:0000256" key="3">
    <source>
        <dbReference type="SAM" id="MobiDB-lite"/>
    </source>
</evidence>
<dbReference type="GO" id="GO:0008897">
    <property type="term" value="F:holo-[acyl-carrier-protein] synthase activity"/>
    <property type="evidence" value="ECO:0007669"/>
    <property type="project" value="InterPro"/>
</dbReference>
<dbReference type="PANTHER" id="PTHR12215">
    <property type="entry name" value="PHOSPHOPANTETHEINE TRANSFERASE"/>
    <property type="match status" value="1"/>
</dbReference>
<dbReference type="GO" id="GO:0005829">
    <property type="term" value="C:cytosol"/>
    <property type="evidence" value="ECO:0007669"/>
    <property type="project" value="TreeGrafter"/>
</dbReference>
<reference evidence="6 7" key="1">
    <citation type="journal article" date="2019" name="Nat. Microbiol.">
        <title>Mediterranean grassland soil C-N compound turnover is dependent on rainfall and depth, and is mediated by genomically divergent microorganisms.</title>
        <authorList>
            <person name="Diamond S."/>
            <person name="Andeer P.F."/>
            <person name="Li Z."/>
            <person name="Crits-Christoph A."/>
            <person name="Burstein D."/>
            <person name="Anantharaman K."/>
            <person name="Lane K.R."/>
            <person name="Thomas B.C."/>
            <person name="Pan C."/>
            <person name="Northen T.R."/>
            <person name="Banfield J.F."/>
        </authorList>
    </citation>
    <scope>NUCLEOTIDE SEQUENCE [LARGE SCALE GENOMIC DNA]</scope>
    <source>
        <strain evidence="6">WS_8</strain>
    </source>
</reference>
<dbReference type="Proteomes" id="UP000316609">
    <property type="component" value="Unassembled WGS sequence"/>
</dbReference>
<feature type="region of interest" description="Disordered" evidence="3">
    <location>
        <begin position="1"/>
        <end position="25"/>
    </location>
</feature>
<name>A0A538TFA9_UNCEI</name>
<dbReference type="SUPFAM" id="SSF56214">
    <property type="entry name" value="4'-phosphopantetheinyl transferase"/>
    <property type="match status" value="2"/>
</dbReference>
<feature type="domain" description="4'-phosphopantetheinyl transferase" evidence="4">
    <location>
        <begin position="139"/>
        <end position="218"/>
    </location>
</feature>
<dbReference type="InterPro" id="IPR055066">
    <property type="entry name" value="AASDHPPT_N"/>
</dbReference>
<comment type="caution">
    <text evidence="6">The sequence shown here is derived from an EMBL/GenBank/DDBJ whole genome shotgun (WGS) entry which is preliminary data.</text>
</comment>
<feature type="domain" description="4'-phosphopantetheinyl transferase N-terminal" evidence="5">
    <location>
        <begin position="49"/>
        <end position="133"/>
    </location>
</feature>
<comment type="similarity">
    <text evidence="1">Belongs to the P-Pant transferase superfamily. Gsp/Sfp/HetI/AcpT family.</text>
</comment>
<dbReference type="AlphaFoldDB" id="A0A538TFA9"/>
<evidence type="ECO:0000259" key="4">
    <source>
        <dbReference type="Pfam" id="PF01648"/>
    </source>
</evidence>
<gene>
    <name evidence="6" type="ORF">E6K78_11905</name>
</gene>
<proteinExistence type="inferred from homology"/>
<dbReference type="PANTHER" id="PTHR12215:SF10">
    <property type="entry name" value="L-AMINOADIPATE-SEMIALDEHYDE DEHYDROGENASE-PHOSPHOPANTETHEINYL TRANSFERASE"/>
    <property type="match status" value="1"/>
</dbReference>
<dbReference type="InterPro" id="IPR050559">
    <property type="entry name" value="P-Pant_transferase_sf"/>
</dbReference>
<evidence type="ECO:0000256" key="1">
    <source>
        <dbReference type="ARBA" id="ARBA00010990"/>
    </source>
</evidence>
<keyword evidence="2 6" id="KW-0808">Transferase</keyword>
<dbReference type="EMBL" id="VBOY01000142">
    <property type="protein sequence ID" value="TMQ62319.1"/>
    <property type="molecule type" value="Genomic_DNA"/>
</dbReference>
<dbReference type="GO" id="GO:0019878">
    <property type="term" value="P:lysine biosynthetic process via aminoadipic acid"/>
    <property type="evidence" value="ECO:0007669"/>
    <property type="project" value="TreeGrafter"/>
</dbReference>
<evidence type="ECO:0000259" key="5">
    <source>
        <dbReference type="Pfam" id="PF22624"/>
    </source>
</evidence>
<organism evidence="6 7">
    <name type="scientific">Eiseniibacteriota bacterium</name>
    <dbReference type="NCBI Taxonomy" id="2212470"/>
    <lineage>
        <taxon>Bacteria</taxon>
        <taxon>Candidatus Eiseniibacteriota</taxon>
    </lineage>
</organism>
<evidence type="ECO:0000256" key="2">
    <source>
        <dbReference type="ARBA" id="ARBA00022679"/>
    </source>
</evidence>
<dbReference type="InterPro" id="IPR008278">
    <property type="entry name" value="4-PPantetheinyl_Trfase_dom"/>
</dbReference>
<evidence type="ECO:0000313" key="6">
    <source>
        <dbReference type="EMBL" id="TMQ62319.1"/>
    </source>
</evidence>
<accession>A0A538TFA9</accession>
<sequence length="267" mass="29310">MTATAPTASEPAVSKPNTARAPTLAGPSRVASDEVHVWCACLDVPAETLARLYATLAVDERNRSARFRFQRDRRHFIVAHGVLREVLGRYLQTEPGRIGFVYQAFGKPDLGPEFGGRLKFNLSHSAGLALIAIAPESNVGVDLEYIRAQSDYAELARYFFSAAEVDQLSALPDHLYAEAFISCWTKKEAYVKARGRGLALPLQSFTVPLTTDPAQGPATLQAASNDIDQAIRWSVHTLRPALGYIGALAIQGCGWRLSQWQWKMRPG</sequence>
<dbReference type="Gene3D" id="3.90.470.20">
    <property type="entry name" value="4'-phosphopantetheinyl transferase domain"/>
    <property type="match status" value="2"/>
</dbReference>
<protein>
    <submittedName>
        <fullName evidence="6">4'-phosphopantetheinyl transferase superfamily protein</fullName>
    </submittedName>
</protein>
<dbReference type="InterPro" id="IPR037143">
    <property type="entry name" value="4-PPantetheinyl_Trfase_dom_sf"/>
</dbReference>
<evidence type="ECO:0000313" key="7">
    <source>
        <dbReference type="Proteomes" id="UP000316609"/>
    </source>
</evidence>
<dbReference type="Pfam" id="PF22624">
    <property type="entry name" value="AASDHPPT_N"/>
    <property type="match status" value="1"/>
</dbReference>
<dbReference type="Pfam" id="PF01648">
    <property type="entry name" value="ACPS"/>
    <property type="match status" value="1"/>
</dbReference>